<feature type="domain" description="Glycosyltransferase 2-like" evidence="6">
    <location>
        <begin position="3"/>
        <end position="121"/>
    </location>
</feature>
<proteinExistence type="inferred from homology"/>
<dbReference type="SUPFAM" id="SSF53448">
    <property type="entry name" value="Nucleotide-diphospho-sugar transferases"/>
    <property type="match status" value="1"/>
</dbReference>
<sequence length="288" mass="32024">MTVATYRRPGLLRELLQTVVPQTEPGRHVVVVVDNDPLGSARVVAGEFPSVRYLLEENPGIAAARNRAVGMVIDDVTAVAFVDDDETVGAGWLESMISALDGLDADVIVGPVIPILPESASPLIVRLRFFQRPRARTGDDVRWPATNNSIVTVEALRRLEGDHFRESFSRTGGSDAELFWRLRRLGIRMRWLDEAVVYERVPPERATWRWLWRRGVRLGNVSGRLLSRERPRSYVAGVAAARLLVGLVLGPVFAVVAPRRAALTLMHVPKAVGMVRSMTGNYVQEYAR</sequence>
<keyword evidence="5" id="KW-0472">Membrane</keyword>
<evidence type="ECO:0000313" key="8">
    <source>
        <dbReference type="Proteomes" id="UP000663801"/>
    </source>
</evidence>
<dbReference type="PANTHER" id="PTHR43179">
    <property type="entry name" value="RHAMNOSYLTRANSFERASE WBBL"/>
    <property type="match status" value="1"/>
</dbReference>
<evidence type="ECO:0000313" key="7">
    <source>
        <dbReference type="EMBL" id="MBM9477783.1"/>
    </source>
</evidence>
<reference evidence="7" key="1">
    <citation type="submission" date="2021-01" db="EMBL/GenBank/DDBJ databases">
        <title>KCTC 19127 draft genome.</title>
        <authorList>
            <person name="An D."/>
        </authorList>
    </citation>
    <scope>NUCLEOTIDE SEQUENCE</scope>
    <source>
        <strain evidence="7">KCTC 19127</strain>
    </source>
</reference>
<evidence type="ECO:0000259" key="6">
    <source>
        <dbReference type="Pfam" id="PF00535"/>
    </source>
</evidence>
<dbReference type="Gene3D" id="3.90.550.10">
    <property type="entry name" value="Spore Coat Polysaccharide Biosynthesis Protein SpsA, Chain A"/>
    <property type="match status" value="1"/>
</dbReference>
<name>A0A938YN55_9ACTN</name>
<gene>
    <name evidence="7" type="ORF">JL107_15130</name>
</gene>
<keyword evidence="4" id="KW-0808">Transferase</keyword>
<comment type="pathway">
    <text evidence="1">Cell wall biogenesis; cell wall polysaccharide biosynthesis.</text>
</comment>
<dbReference type="PANTHER" id="PTHR43179:SF12">
    <property type="entry name" value="GALACTOFURANOSYLTRANSFERASE GLFT2"/>
    <property type="match status" value="1"/>
</dbReference>
<keyword evidence="5" id="KW-0812">Transmembrane</keyword>
<dbReference type="Pfam" id="PF00535">
    <property type="entry name" value="Glycos_transf_2"/>
    <property type="match status" value="1"/>
</dbReference>
<dbReference type="InterPro" id="IPR001173">
    <property type="entry name" value="Glyco_trans_2-like"/>
</dbReference>
<evidence type="ECO:0000256" key="2">
    <source>
        <dbReference type="ARBA" id="ARBA00006739"/>
    </source>
</evidence>
<keyword evidence="3" id="KW-0328">Glycosyltransferase</keyword>
<feature type="transmembrane region" description="Helical" evidence="5">
    <location>
        <begin position="234"/>
        <end position="257"/>
    </location>
</feature>
<evidence type="ECO:0000256" key="4">
    <source>
        <dbReference type="ARBA" id="ARBA00022679"/>
    </source>
</evidence>
<keyword evidence="5" id="KW-1133">Transmembrane helix</keyword>
<keyword evidence="8" id="KW-1185">Reference proteome</keyword>
<evidence type="ECO:0000256" key="1">
    <source>
        <dbReference type="ARBA" id="ARBA00004776"/>
    </source>
</evidence>
<dbReference type="RefSeq" id="WP_205257893.1">
    <property type="nucleotide sequence ID" value="NZ_BAAAPV010000005.1"/>
</dbReference>
<dbReference type="InterPro" id="IPR029044">
    <property type="entry name" value="Nucleotide-diphossugar_trans"/>
</dbReference>
<comment type="similarity">
    <text evidence="2">Belongs to the glycosyltransferase 2 family.</text>
</comment>
<evidence type="ECO:0000256" key="5">
    <source>
        <dbReference type="SAM" id="Phobius"/>
    </source>
</evidence>
<evidence type="ECO:0000256" key="3">
    <source>
        <dbReference type="ARBA" id="ARBA00022676"/>
    </source>
</evidence>
<dbReference type="Proteomes" id="UP000663801">
    <property type="component" value="Unassembled WGS sequence"/>
</dbReference>
<accession>A0A938YN55</accession>
<comment type="caution">
    <text evidence="7">The sequence shown here is derived from an EMBL/GenBank/DDBJ whole genome shotgun (WGS) entry which is preliminary data.</text>
</comment>
<organism evidence="7 8">
    <name type="scientific">Nakamurella flavida</name>
    <dbReference type="NCBI Taxonomy" id="363630"/>
    <lineage>
        <taxon>Bacteria</taxon>
        <taxon>Bacillati</taxon>
        <taxon>Actinomycetota</taxon>
        <taxon>Actinomycetes</taxon>
        <taxon>Nakamurellales</taxon>
        <taxon>Nakamurellaceae</taxon>
        <taxon>Nakamurella</taxon>
    </lineage>
</organism>
<protein>
    <submittedName>
        <fullName evidence="7">Glycosyltransferase family 2 protein</fullName>
    </submittedName>
</protein>
<dbReference type="GO" id="GO:0016757">
    <property type="term" value="F:glycosyltransferase activity"/>
    <property type="evidence" value="ECO:0007669"/>
    <property type="project" value="UniProtKB-KW"/>
</dbReference>
<dbReference type="AlphaFoldDB" id="A0A938YN55"/>
<dbReference type="EMBL" id="JAERWL010000012">
    <property type="protein sequence ID" value="MBM9477783.1"/>
    <property type="molecule type" value="Genomic_DNA"/>
</dbReference>